<comment type="pathway">
    <text evidence="1">Bacterial outer membrane biogenesis; LPS O-antigen biosynthesis.</text>
</comment>
<comment type="caution">
    <text evidence="4">The sequence shown here is derived from an EMBL/GenBank/DDBJ whole genome shotgun (WGS) entry which is preliminary data.</text>
</comment>
<dbReference type="AlphaFoldDB" id="A0A0D0KSX1"/>
<organism evidence="4 5">
    <name type="scientific">Pseudomonas fulva</name>
    <dbReference type="NCBI Taxonomy" id="47880"/>
    <lineage>
        <taxon>Bacteria</taxon>
        <taxon>Pseudomonadati</taxon>
        <taxon>Pseudomonadota</taxon>
        <taxon>Gammaproteobacteria</taxon>
        <taxon>Pseudomonadales</taxon>
        <taxon>Pseudomonadaceae</taxon>
        <taxon>Pseudomonas</taxon>
    </lineage>
</organism>
<feature type="domain" description="NAD-dependent epimerase/dehydratase" evidence="3">
    <location>
        <begin position="5"/>
        <end position="227"/>
    </location>
</feature>
<dbReference type="Gene3D" id="3.40.50.720">
    <property type="entry name" value="NAD(P)-binding Rossmann-like Domain"/>
    <property type="match status" value="1"/>
</dbReference>
<gene>
    <name evidence="4" type="ORF">RU08_11750</name>
</gene>
<evidence type="ECO:0000313" key="4">
    <source>
        <dbReference type="EMBL" id="KIQ00081.1"/>
    </source>
</evidence>
<dbReference type="Pfam" id="PF01370">
    <property type="entry name" value="Epimerase"/>
    <property type="match status" value="1"/>
</dbReference>
<dbReference type="PANTHER" id="PTHR43000">
    <property type="entry name" value="DTDP-D-GLUCOSE 4,6-DEHYDRATASE-RELATED"/>
    <property type="match status" value="1"/>
</dbReference>
<dbReference type="SUPFAM" id="SSF51735">
    <property type="entry name" value="NAD(P)-binding Rossmann-fold domains"/>
    <property type="match status" value="1"/>
</dbReference>
<dbReference type="EMBL" id="JXQW01000029">
    <property type="protein sequence ID" value="KIQ00081.1"/>
    <property type="molecule type" value="Genomic_DNA"/>
</dbReference>
<protein>
    <submittedName>
        <fullName evidence="4">NAD-dependent dehydratase</fullName>
    </submittedName>
</protein>
<sequence length="318" mass="33665">MMKRIMVTGGSGFVGRTLLERLHQEGHELIAPSRSPLTQAPVSVVNPLVGGLAADVDWTTSLEGVSVVIHSAARVHVMNDTAADPLVEFRKANVDGTLSLARQAAAAGVQRFVFISSIKVNGEGTQPGHAYRADDTPAPQDPYGVSKMEAEQGLRSLANETGMQVVIIRPVLVYGPGVKANFRSMMSWLRKGIPLPLGATGNKRSLVAVDNLVDLIATCIDHPAAANQTFLVSDGEDLSTTQLLQRMGNALGRPARLLPVPATLLQAGAAMLGRRAIAQRLCGSLQVDIAKTRELLGWTPAVSVDDALRKTALAFDAG</sequence>
<dbReference type="Proteomes" id="UP000032068">
    <property type="component" value="Unassembled WGS sequence"/>
</dbReference>
<reference evidence="4 5" key="1">
    <citation type="submission" date="2014-12" db="EMBL/GenBank/DDBJ databases">
        <title>16Stimator: statistical estimation of ribosomal gene copy numbers from draft genome assemblies.</title>
        <authorList>
            <person name="Perisin M.A."/>
            <person name="Vetter M."/>
            <person name="Gilbert J.A."/>
            <person name="Bergelson J."/>
        </authorList>
    </citation>
    <scope>NUCLEOTIDE SEQUENCE [LARGE SCALE GENOMIC DNA]</scope>
    <source>
        <strain evidence="4 5">MEJ086</strain>
    </source>
</reference>
<evidence type="ECO:0000256" key="1">
    <source>
        <dbReference type="ARBA" id="ARBA00005125"/>
    </source>
</evidence>
<dbReference type="InterPro" id="IPR001509">
    <property type="entry name" value="Epimerase_deHydtase"/>
</dbReference>
<comment type="similarity">
    <text evidence="2">Belongs to the NAD(P)-dependent epimerase/dehydratase family.</text>
</comment>
<name>A0A0D0KSX1_9PSED</name>
<proteinExistence type="inferred from homology"/>
<evidence type="ECO:0000259" key="3">
    <source>
        <dbReference type="Pfam" id="PF01370"/>
    </source>
</evidence>
<dbReference type="InterPro" id="IPR036291">
    <property type="entry name" value="NAD(P)-bd_dom_sf"/>
</dbReference>
<evidence type="ECO:0000313" key="5">
    <source>
        <dbReference type="Proteomes" id="UP000032068"/>
    </source>
</evidence>
<accession>A0A0D0KSX1</accession>
<evidence type="ECO:0000256" key="2">
    <source>
        <dbReference type="ARBA" id="ARBA00007637"/>
    </source>
</evidence>
<dbReference type="CDD" id="cd05232">
    <property type="entry name" value="UDP_G4E_4_SDR_e"/>
    <property type="match status" value="1"/>
</dbReference>